<gene>
    <name evidence="1" type="ORF">BA724_04240</name>
</gene>
<dbReference type="InterPro" id="IPR054496">
    <property type="entry name" value="E217_GP41"/>
</dbReference>
<keyword evidence="2" id="KW-1185">Reference proteome</keyword>
<comment type="caution">
    <text evidence="1">The sequence shown here is derived from an EMBL/GenBank/DDBJ whole genome shotgun (WGS) entry which is preliminary data.</text>
</comment>
<proteinExistence type="predicted"/>
<dbReference type="SUPFAM" id="SSF69279">
    <property type="entry name" value="Phage tail proteins"/>
    <property type="match status" value="1"/>
</dbReference>
<dbReference type="EMBL" id="MAMP01000020">
    <property type="protein sequence ID" value="OES45224.1"/>
    <property type="molecule type" value="Genomic_DNA"/>
</dbReference>
<dbReference type="Pfam" id="PF22759">
    <property type="entry name" value="E217_GP41"/>
    <property type="match status" value="1"/>
</dbReference>
<dbReference type="Proteomes" id="UP000095658">
    <property type="component" value="Unassembled WGS sequence"/>
</dbReference>
<name>A0A1E7DQ94_9BACI</name>
<sequence length="264" mass="29569">MNFGRYCKVAIDTLSLDSDMLTHEFEVPFDNDTEPNESTISIYNLKKDTINRIKQTKKLVLSAGYKGDIGTILNGHVSTVITDASGADRATKITVLDSTPLDNAKTVSKTFKANIKADQIIKDLAALLKLNLHVLNLPNNKTYKTGFTAEGEIMNIIRDVARSSGASFYINKQKIVIRPIHVGDPVQFILKPETGLIGSPEYFEDELNGQRFKGYKIRCQLQPRITTASIIRVESKVFKGRLYVRNGVHRWSNSDFITEMDAIL</sequence>
<dbReference type="AlphaFoldDB" id="A0A1E7DQ94"/>
<dbReference type="STRING" id="1714016.BA724_04240"/>
<protein>
    <recommendedName>
        <fullName evidence="3">Phage tail protein</fullName>
    </recommendedName>
</protein>
<dbReference type="RefSeq" id="WP_069938105.1">
    <property type="nucleotide sequence ID" value="NZ_MAMP01000020.1"/>
</dbReference>
<dbReference type="OrthoDB" id="1919832at2"/>
<evidence type="ECO:0000313" key="1">
    <source>
        <dbReference type="EMBL" id="OES45224.1"/>
    </source>
</evidence>
<accession>A0A1E7DQ94</accession>
<dbReference type="NCBIfam" id="NF047561">
    <property type="entry name" value="orf58_phage_fam"/>
    <property type="match status" value="1"/>
</dbReference>
<evidence type="ECO:0000313" key="2">
    <source>
        <dbReference type="Proteomes" id="UP000095658"/>
    </source>
</evidence>
<reference evidence="1 2" key="1">
    <citation type="submission" date="2016-06" db="EMBL/GenBank/DDBJ databases">
        <title>Domibacillus iocasae genome sequencing.</title>
        <authorList>
            <person name="Verma A."/>
            <person name="Pal Y."/>
            <person name="Ojha A.K."/>
            <person name="Krishnamurthi S."/>
        </authorList>
    </citation>
    <scope>NUCLEOTIDE SEQUENCE [LARGE SCALE GENOMIC DNA]</scope>
    <source>
        <strain evidence="1 2">DSM 29979</strain>
    </source>
</reference>
<organism evidence="1 2">
    <name type="scientific">Domibacillus iocasae</name>
    <dbReference type="NCBI Taxonomy" id="1714016"/>
    <lineage>
        <taxon>Bacteria</taxon>
        <taxon>Bacillati</taxon>
        <taxon>Bacillota</taxon>
        <taxon>Bacilli</taxon>
        <taxon>Bacillales</taxon>
        <taxon>Bacillaceae</taxon>
        <taxon>Domibacillus</taxon>
    </lineage>
</organism>
<evidence type="ECO:0008006" key="3">
    <source>
        <dbReference type="Google" id="ProtNLM"/>
    </source>
</evidence>